<feature type="binding site" evidence="17">
    <location>
        <begin position="130"/>
        <end position="131"/>
    </location>
    <ligand>
        <name>NAD(+)</name>
        <dbReference type="ChEBI" id="CHEBI:57540"/>
    </ligand>
</feature>
<dbReference type="PIRSF" id="PIRSF001455">
    <property type="entry name" value="DHQ_synth"/>
    <property type="match status" value="1"/>
</dbReference>
<feature type="binding site" evidence="17">
    <location>
        <position position="244"/>
    </location>
    <ligand>
        <name>Zn(2+)</name>
        <dbReference type="ChEBI" id="CHEBI:29105"/>
    </ligand>
</feature>
<evidence type="ECO:0000256" key="1">
    <source>
        <dbReference type="ARBA" id="ARBA00001393"/>
    </source>
</evidence>
<evidence type="ECO:0000256" key="14">
    <source>
        <dbReference type="ARBA" id="ARBA00023141"/>
    </source>
</evidence>
<comment type="cofactor">
    <cofactor evidence="17">
        <name>Co(2+)</name>
        <dbReference type="ChEBI" id="CHEBI:48828"/>
    </cofactor>
    <cofactor evidence="17">
        <name>Zn(2+)</name>
        <dbReference type="ChEBI" id="CHEBI:29105"/>
    </cofactor>
    <text evidence="17">Binds 1 divalent metal cation per subunit. Can use either Co(2+) or Zn(2+).</text>
</comment>
<name>A0ABT1Y677_9FIRM</name>
<evidence type="ECO:0000256" key="8">
    <source>
        <dbReference type="ARBA" id="ARBA00022490"/>
    </source>
</evidence>
<evidence type="ECO:0000256" key="15">
    <source>
        <dbReference type="ARBA" id="ARBA00023239"/>
    </source>
</evidence>
<keyword evidence="10 17" id="KW-0479">Metal-binding</keyword>
<dbReference type="Gene3D" id="1.20.1090.10">
    <property type="entry name" value="Dehydroquinate synthase-like - alpha domain"/>
    <property type="match status" value="1"/>
</dbReference>
<dbReference type="SUPFAM" id="SSF56796">
    <property type="entry name" value="Dehydroquinate synthase-like"/>
    <property type="match status" value="1"/>
</dbReference>
<comment type="cofactor">
    <cofactor evidence="2 17">
        <name>NAD(+)</name>
        <dbReference type="ChEBI" id="CHEBI:57540"/>
    </cofactor>
</comment>
<feature type="binding site" evidence="17">
    <location>
        <begin position="72"/>
        <end position="77"/>
    </location>
    <ligand>
        <name>NAD(+)</name>
        <dbReference type="ChEBI" id="CHEBI:57540"/>
    </ligand>
</feature>
<gene>
    <name evidence="17 20" type="primary">aroB</name>
    <name evidence="20" type="ORF">NVS47_10675</name>
</gene>
<comment type="subcellular location">
    <subcellularLocation>
        <location evidence="3 17">Cytoplasm</location>
    </subcellularLocation>
</comment>
<evidence type="ECO:0000256" key="7">
    <source>
        <dbReference type="ARBA" id="ARBA00017684"/>
    </source>
</evidence>
<evidence type="ECO:0000259" key="19">
    <source>
        <dbReference type="Pfam" id="PF24621"/>
    </source>
</evidence>
<evidence type="ECO:0000256" key="4">
    <source>
        <dbReference type="ARBA" id="ARBA00004661"/>
    </source>
</evidence>
<keyword evidence="14 17" id="KW-0057">Aromatic amino acid biosynthesis</keyword>
<proteinExistence type="inferred from homology"/>
<evidence type="ECO:0000256" key="16">
    <source>
        <dbReference type="ARBA" id="ARBA00023285"/>
    </source>
</evidence>
<evidence type="ECO:0000313" key="21">
    <source>
        <dbReference type="Proteomes" id="UP001524944"/>
    </source>
</evidence>
<protein>
    <recommendedName>
        <fullName evidence="7 17">3-dehydroquinate synthase</fullName>
        <shortName evidence="17">DHQS</shortName>
        <ecNumber evidence="6 17">4.2.3.4</ecNumber>
    </recommendedName>
</protein>
<keyword evidence="11 17" id="KW-0547">Nucleotide-binding</keyword>
<dbReference type="RefSeq" id="WP_257913375.1">
    <property type="nucleotide sequence ID" value="NZ_JANPWE010000004.1"/>
</dbReference>
<evidence type="ECO:0000259" key="18">
    <source>
        <dbReference type="Pfam" id="PF01761"/>
    </source>
</evidence>
<feature type="binding site" evidence="17">
    <location>
        <position position="152"/>
    </location>
    <ligand>
        <name>NAD(+)</name>
        <dbReference type="ChEBI" id="CHEBI:57540"/>
    </ligand>
</feature>
<sequence length="357" mass="39131">MKKVEVLLGARSYQIQIGSKMLAHLGTELKKLKIPEKILIITNTTVAPLYGDVVAKTLREAGFALETLALPDGEDFKTLETVSRIYDHAVSFGLDRYGTMLALGGGVIGDMAGFAAATYMRGINFIQVPTTLLAQVDASVGGKVAVNHPRGKNLIGAFYQPKLVFIDIDTISTLESREIRSGMAEVIKYGVIADDQFFSYLEEHTVYDDHFLTEIIEKSCTIKAQVVKNDELDQGQRAILNFGHTIGHGLEAATSYQVYRHGEAVAVGMVGAALIAQEMGLITKEETDRIKKLILRTGLPIRFTGVNWDELWFHIQADKKAQSGNINFILPTAIGSVQIAPVEPSLIRKVVEQELQG</sequence>
<dbReference type="InterPro" id="IPR030960">
    <property type="entry name" value="DHQS/DOIS_N"/>
</dbReference>
<dbReference type="PANTHER" id="PTHR43622">
    <property type="entry name" value="3-DEHYDROQUINATE SYNTHASE"/>
    <property type="match status" value="1"/>
</dbReference>
<feature type="binding site" evidence="17">
    <location>
        <begin position="170"/>
        <end position="173"/>
    </location>
    <ligand>
        <name>NAD(+)</name>
        <dbReference type="ChEBI" id="CHEBI:57540"/>
    </ligand>
</feature>
<organism evidence="20 21">
    <name type="scientific">Dehalobacterium formicoaceticum</name>
    <dbReference type="NCBI Taxonomy" id="51515"/>
    <lineage>
        <taxon>Bacteria</taxon>
        <taxon>Bacillati</taxon>
        <taxon>Bacillota</taxon>
        <taxon>Clostridia</taxon>
        <taxon>Eubacteriales</taxon>
        <taxon>Peptococcaceae</taxon>
        <taxon>Dehalobacterium</taxon>
    </lineage>
</organism>
<dbReference type="Pfam" id="PF01761">
    <property type="entry name" value="DHQ_synthase"/>
    <property type="match status" value="1"/>
</dbReference>
<keyword evidence="21" id="KW-1185">Reference proteome</keyword>
<dbReference type="PANTHER" id="PTHR43622:SF7">
    <property type="entry name" value="3-DEHYDROQUINATE SYNTHASE, CHLOROPLASTIC"/>
    <property type="match status" value="1"/>
</dbReference>
<evidence type="ECO:0000256" key="9">
    <source>
        <dbReference type="ARBA" id="ARBA00022605"/>
    </source>
</evidence>
<evidence type="ECO:0000256" key="10">
    <source>
        <dbReference type="ARBA" id="ARBA00022723"/>
    </source>
</evidence>
<evidence type="ECO:0000256" key="17">
    <source>
        <dbReference type="HAMAP-Rule" id="MF_00110"/>
    </source>
</evidence>
<feature type="domain" description="3-dehydroquinate synthase N-terminal" evidence="18">
    <location>
        <begin position="68"/>
        <end position="180"/>
    </location>
</feature>
<dbReference type="InterPro" id="IPR016037">
    <property type="entry name" value="DHQ_synth_AroB"/>
</dbReference>
<keyword evidence="8 17" id="KW-0963">Cytoplasm</keyword>
<feature type="domain" description="3-dehydroquinate synthase C-terminal" evidence="19">
    <location>
        <begin position="182"/>
        <end position="321"/>
    </location>
</feature>
<evidence type="ECO:0000256" key="5">
    <source>
        <dbReference type="ARBA" id="ARBA00005412"/>
    </source>
</evidence>
<evidence type="ECO:0000256" key="2">
    <source>
        <dbReference type="ARBA" id="ARBA00001911"/>
    </source>
</evidence>
<keyword evidence="13 17" id="KW-0520">NAD</keyword>
<feature type="binding site" evidence="17">
    <location>
        <position position="185"/>
    </location>
    <ligand>
        <name>Zn(2+)</name>
        <dbReference type="ChEBI" id="CHEBI:29105"/>
    </ligand>
</feature>
<evidence type="ECO:0000313" key="20">
    <source>
        <dbReference type="EMBL" id="MCR6545971.1"/>
    </source>
</evidence>
<accession>A0ABT1Y677</accession>
<dbReference type="Pfam" id="PF24621">
    <property type="entry name" value="DHQS_C"/>
    <property type="match status" value="1"/>
</dbReference>
<keyword evidence="12 17" id="KW-0862">Zinc</keyword>
<dbReference type="EC" id="4.2.3.4" evidence="6 17"/>
<comment type="pathway">
    <text evidence="4 17">Metabolic intermediate biosynthesis; chorismate biosynthesis; chorismate from D-erythrose 4-phosphate and phosphoenolpyruvate: step 2/7.</text>
</comment>
<feature type="binding site" evidence="17">
    <location>
        <position position="143"/>
    </location>
    <ligand>
        <name>NAD(+)</name>
        <dbReference type="ChEBI" id="CHEBI:57540"/>
    </ligand>
</feature>
<dbReference type="HAMAP" id="MF_00110">
    <property type="entry name" value="DHQ_synthase"/>
    <property type="match status" value="1"/>
</dbReference>
<dbReference type="CDD" id="cd08195">
    <property type="entry name" value="DHQS"/>
    <property type="match status" value="1"/>
</dbReference>
<dbReference type="Proteomes" id="UP001524944">
    <property type="component" value="Unassembled WGS sequence"/>
</dbReference>
<feature type="binding site" evidence="17">
    <location>
        <position position="261"/>
    </location>
    <ligand>
        <name>Zn(2+)</name>
        <dbReference type="ChEBI" id="CHEBI:29105"/>
    </ligand>
</feature>
<keyword evidence="9 17" id="KW-0028">Amino-acid biosynthesis</keyword>
<evidence type="ECO:0000256" key="3">
    <source>
        <dbReference type="ARBA" id="ARBA00004496"/>
    </source>
</evidence>
<evidence type="ECO:0000256" key="12">
    <source>
        <dbReference type="ARBA" id="ARBA00022833"/>
    </source>
</evidence>
<dbReference type="Gene3D" id="3.40.50.1970">
    <property type="match status" value="1"/>
</dbReference>
<dbReference type="EMBL" id="JANPWE010000004">
    <property type="protein sequence ID" value="MCR6545971.1"/>
    <property type="molecule type" value="Genomic_DNA"/>
</dbReference>
<feature type="binding site" evidence="17">
    <location>
        <begin position="106"/>
        <end position="110"/>
    </location>
    <ligand>
        <name>NAD(+)</name>
        <dbReference type="ChEBI" id="CHEBI:57540"/>
    </ligand>
</feature>
<keyword evidence="16 17" id="KW-0170">Cobalt</keyword>
<dbReference type="NCBIfam" id="TIGR01357">
    <property type="entry name" value="aroB"/>
    <property type="match status" value="1"/>
</dbReference>
<keyword evidence="15 17" id="KW-0456">Lyase</keyword>
<reference evidence="20 21" key="1">
    <citation type="submission" date="2022-08" db="EMBL/GenBank/DDBJ databases">
        <title>Proteogenomics of the novel Dehalobacterium formicoaceticum strain EZ94 highlights a key role of methyltransferases during anaerobic dichloromethane degradation.</title>
        <authorList>
            <person name="Wasmund K."/>
        </authorList>
    </citation>
    <scope>NUCLEOTIDE SEQUENCE [LARGE SCALE GENOMIC DNA]</scope>
    <source>
        <strain evidence="20 21">EZ94</strain>
    </source>
</reference>
<dbReference type="InterPro" id="IPR056179">
    <property type="entry name" value="DHQS_C"/>
</dbReference>
<comment type="catalytic activity">
    <reaction evidence="1 17">
        <text>7-phospho-2-dehydro-3-deoxy-D-arabino-heptonate = 3-dehydroquinate + phosphate</text>
        <dbReference type="Rhea" id="RHEA:21968"/>
        <dbReference type="ChEBI" id="CHEBI:32364"/>
        <dbReference type="ChEBI" id="CHEBI:43474"/>
        <dbReference type="ChEBI" id="CHEBI:58394"/>
        <dbReference type="EC" id="4.2.3.4"/>
    </reaction>
</comment>
<dbReference type="InterPro" id="IPR030963">
    <property type="entry name" value="DHQ_synth_fam"/>
</dbReference>
<evidence type="ECO:0000256" key="11">
    <source>
        <dbReference type="ARBA" id="ARBA00022741"/>
    </source>
</evidence>
<comment type="function">
    <text evidence="17">Catalyzes the conversion of 3-deoxy-D-arabino-heptulosonate 7-phosphate (DAHP) to dehydroquinate (DHQ).</text>
</comment>
<evidence type="ECO:0000256" key="13">
    <source>
        <dbReference type="ARBA" id="ARBA00023027"/>
    </source>
</evidence>
<dbReference type="InterPro" id="IPR050071">
    <property type="entry name" value="Dehydroquinate_synthase"/>
</dbReference>
<dbReference type="GO" id="GO:0003856">
    <property type="term" value="F:3-dehydroquinate synthase activity"/>
    <property type="evidence" value="ECO:0007669"/>
    <property type="project" value="UniProtKB-EC"/>
</dbReference>
<comment type="similarity">
    <text evidence="5 17">Belongs to the sugar phosphate cyclases superfamily. Dehydroquinate synthase family.</text>
</comment>
<comment type="caution">
    <text evidence="20">The sequence shown here is derived from an EMBL/GenBank/DDBJ whole genome shotgun (WGS) entry which is preliminary data.</text>
</comment>
<evidence type="ECO:0000256" key="6">
    <source>
        <dbReference type="ARBA" id="ARBA00013031"/>
    </source>
</evidence>